<dbReference type="InterPro" id="IPR025736">
    <property type="entry name" value="PucR_C-HTH_dom"/>
</dbReference>
<dbReference type="Pfam" id="PF13556">
    <property type="entry name" value="HTH_30"/>
    <property type="match status" value="1"/>
</dbReference>
<comment type="caution">
    <text evidence="4">The sequence shown here is derived from an EMBL/GenBank/DDBJ whole genome shotgun (WGS) entry which is preliminary data.</text>
</comment>
<dbReference type="RefSeq" id="WP_066738523.1">
    <property type="nucleotide sequence ID" value="NZ_JAJCIQ010000009.1"/>
</dbReference>
<evidence type="ECO:0000256" key="1">
    <source>
        <dbReference type="ARBA" id="ARBA00006754"/>
    </source>
</evidence>
<dbReference type="InterPro" id="IPR009057">
    <property type="entry name" value="Homeodomain-like_sf"/>
</dbReference>
<dbReference type="Proteomes" id="UP001299546">
    <property type="component" value="Unassembled WGS sequence"/>
</dbReference>
<evidence type="ECO:0000313" key="5">
    <source>
        <dbReference type="Proteomes" id="UP001299546"/>
    </source>
</evidence>
<proteinExistence type="inferred from homology"/>
<accession>A0ABS8DIG5</accession>
<dbReference type="InterPro" id="IPR051448">
    <property type="entry name" value="CdaR-like_regulators"/>
</dbReference>
<dbReference type="PANTHER" id="PTHR33744">
    <property type="entry name" value="CARBOHYDRATE DIACID REGULATOR"/>
    <property type="match status" value="1"/>
</dbReference>
<dbReference type="Pfam" id="PF17853">
    <property type="entry name" value="GGDEF_2"/>
    <property type="match status" value="1"/>
</dbReference>
<keyword evidence="5" id="KW-1185">Reference proteome</keyword>
<dbReference type="PANTHER" id="PTHR33744:SF15">
    <property type="entry name" value="CARBOHYDRATE DIACID REGULATOR"/>
    <property type="match status" value="1"/>
</dbReference>
<dbReference type="EMBL" id="JAJCIS010000009">
    <property type="protein sequence ID" value="MCB7388230.1"/>
    <property type="molecule type" value="Genomic_DNA"/>
</dbReference>
<feature type="domain" description="PucR C-terminal helix-turn-helix" evidence="2">
    <location>
        <begin position="300"/>
        <end position="356"/>
    </location>
</feature>
<dbReference type="Gene3D" id="1.10.10.2840">
    <property type="entry name" value="PucR C-terminal helix-turn-helix domain"/>
    <property type="match status" value="1"/>
</dbReference>
<dbReference type="SUPFAM" id="SSF46689">
    <property type="entry name" value="Homeodomain-like"/>
    <property type="match status" value="1"/>
</dbReference>
<gene>
    <name evidence="4" type="ORF">LIZ65_13140</name>
</gene>
<evidence type="ECO:0000259" key="2">
    <source>
        <dbReference type="Pfam" id="PF13556"/>
    </source>
</evidence>
<protein>
    <submittedName>
        <fullName evidence="4">Helix-turn-helix domain-containing protein</fullName>
    </submittedName>
</protein>
<organism evidence="4 5">
    <name type="scientific">Bariatricus massiliensis</name>
    <dbReference type="NCBI Taxonomy" id="1745713"/>
    <lineage>
        <taxon>Bacteria</taxon>
        <taxon>Bacillati</taxon>
        <taxon>Bacillota</taxon>
        <taxon>Clostridia</taxon>
        <taxon>Lachnospirales</taxon>
        <taxon>Lachnospiraceae</taxon>
        <taxon>Bariatricus</taxon>
    </lineage>
</organism>
<evidence type="ECO:0000313" key="4">
    <source>
        <dbReference type="EMBL" id="MCB7388230.1"/>
    </source>
</evidence>
<evidence type="ECO:0000259" key="3">
    <source>
        <dbReference type="Pfam" id="PF17853"/>
    </source>
</evidence>
<sequence>MLSNQILQRTIHEIGEITGCVCAIWSMAGSCVASAGVQGREALEETGRFIRSVREEGNLSEKVEAEYAMFLICEELEPVYVLTLERGQTAADLGICGRLGVSQLESLLRVCRERMDKNRFMQNLILDNLLLVDIYNQAKKLGIQVEKRRIVFLLEPKSPEDTIVLDMVKGIYATGTGDFVTAVDEGHVILIKALEETEDYREAVHIAEMLVDVINTEAMVNVRVSYGTIINELKDVSQSYKEAGMALDVGRIFYAEKNILAYKELGIGRLIHQLPITLCEMFLEEVFSGKAVSQFDEETLATVDKFFENNLNISETARKLFVHRNTLVYRLEKIQKQTGLDVRVFEDALTFKIALMVADHMKFVRSEE</sequence>
<comment type="similarity">
    <text evidence="1">Belongs to the CdaR family.</text>
</comment>
<name>A0ABS8DIG5_9FIRM</name>
<dbReference type="InterPro" id="IPR042070">
    <property type="entry name" value="PucR_C-HTH_sf"/>
</dbReference>
<reference evidence="4 5" key="1">
    <citation type="submission" date="2021-10" db="EMBL/GenBank/DDBJ databases">
        <title>Collection of gut derived symbiotic bacterial strains cultured from healthy donors.</title>
        <authorList>
            <person name="Lin H."/>
            <person name="Littmann E."/>
            <person name="Kohout C."/>
            <person name="Pamer E.G."/>
        </authorList>
    </citation>
    <scope>NUCLEOTIDE SEQUENCE [LARGE SCALE GENOMIC DNA]</scope>
    <source>
        <strain evidence="4 5">DFI.1.165</strain>
    </source>
</reference>
<dbReference type="InterPro" id="IPR041522">
    <property type="entry name" value="CdaR_GGDEF"/>
</dbReference>
<feature type="domain" description="CdaR GGDEF-like" evidence="3">
    <location>
        <begin position="133"/>
        <end position="249"/>
    </location>
</feature>